<dbReference type="SUPFAM" id="SSF51735">
    <property type="entry name" value="NAD(P)-binding Rossmann-fold domains"/>
    <property type="match status" value="1"/>
</dbReference>
<evidence type="ECO:0000256" key="2">
    <source>
        <dbReference type="ARBA" id="ARBA00023027"/>
    </source>
</evidence>
<protein>
    <submittedName>
        <fullName evidence="4">Hydroxyacid dehydrogenase</fullName>
    </submittedName>
</protein>
<evidence type="ECO:0000259" key="3">
    <source>
        <dbReference type="Pfam" id="PF02826"/>
    </source>
</evidence>
<dbReference type="GO" id="GO:0051287">
    <property type="term" value="F:NAD binding"/>
    <property type="evidence" value="ECO:0007669"/>
    <property type="project" value="InterPro"/>
</dbReference>
<dbReference type="PANTHER" id="PTHR43333">
    <property type="entry name" value="2-HACID_DH_C DOMAIN-CONTAINING PROTEIN"/>
    <property type="match status" value="1"/>
</dbReference>
<dbReference type="Proteomes" id="UP000239290">
    <property type="component" value="Unassembled WGS sequence"/>
</dbReference>
<dbReference type="Pfam" id="PF02826">
    <property type="entry name" value="2-Hacid_dh_C"/>
    <property type="match status" value="1"/>
</dbReference>
<dbReference type="GO" id="GO:0016491">
    <property type="term" value="F:oxidoreductase activity"/>
    <property type="evidence" value="ECO:0007669"/>
    <property type="project" value="UniProtKB-KW"/>
</dbReference>
<reference evidence="5" key="1">
    <citation type="submission" date="2018-02" db="EMBL/GenBank/DDBJ databases">
        <title>Draft genome sequencing of Rhodococcus opacus KU647198.</title>
        <authorList>
            <person name="Zheng B.-X."/>
        </authorList>
    </citation>
    <scope>NUCLEOTIDE SEQUENCE [LARGE SCALE GENOMIC DNA]</scope>
    <source>
        <strain evidence="5">04-OD7</strain>
    </source>
</reference>
<comment type="caution">
    <text evidence="4">The sequence shown here is derived from an EMBL/GenBank/DDBJ whole genome shotgun (WGS) entry which is preliminary data.</text>
</comment>
<keyword evidence="2" id="KW-0520">NAD</keyword>
<evidence type="ECO:0000313" key="4">
    <source>
        <dbReference type="EMBL" id="PQP25086.1"/>
    </source>
</evidence>
<dbReference type="EMBL" id="PUIO01000009">
    <property type="protein sequence ID" value="PQP25086.1"/>
    <property type="molecule type" value="Genomic_DNA"/>
</dbReference>
<feature type="domain" description="D-isomer specific 2-hydroxyacid dehydrogenase NAD-binding" evidence="3">
    <location>
        <begin position="113"/>
        <end position="282"/>
    </location>
</feature>
<proteinExistence type="predicted"/>
<dbReference type="RefSeq" id="WP_105414106.1">
    <property type="nucleotide sequence ID" value="NZ_PUIO01000009.1"/>
</dbReference>
<organism evidence="4 5">
    <name type="scientific">Rhodococcus opacus</name>
    <name type="common">Nocardia opaca</name>
    <dbReference type="NCBI Taxonomy" id="37919"/>
    <lineage>
        <taxon>Bacteria</taxon>
        <taxon>Bacillati</taxon>
        <taxon>Actinomycetota</taxon>
        <taxon>Actinomycetes</taxon>
        <taxon>Mycobacteriales</taxon>
        <taxon>Nocardiaceae</taxon>
        <taxon>Rhodococcus</taxon>
    </lineage>
</organism>
<dbReference type="PANTHER" id="PTHR43333:SF1">
    <property type="entry name" value="D-ISOMER SPECIFIC 2-HYDROXYACID DEHYDROGENASE NAD-BINDING DOMAIN-CONTAINING PROTEIN"/>
    <property type="match status" value="1"/>
</dbReference>
<evidence type="ECO:0000313" key="5">
    <source>
        <dbReference type="Proteomes" id="UP000239290"/>
    </source>
</evidence>
<dbReference type="AlphaFoldDB" id="A0A2S8JDG6"/>
<dbReference type="Gene3D" id="3.40.50.720">
    <property type="entry name" value="NAD(P)-binding Rossmann-like Domain"/>
    <property type="match status" value="2"/>
</dbReference>
<accession>A0A2S8JDG6</accession>
<name>A0A2S8JDG6_RHOOP</name>
<evidence type="ECO:0000256" key="1">
    <source>
        <dbReference type="ARBA" id="ARBA00023002"/>
    </source>
</evidence>
<sequence length="319" mass="34184">MNRTPLSDAPAPFPPRIAVLPRPTPELTTAISRGGGVTVAGPAEADGVVVDFALDPMDLDTELRTLDRSGVRWVQLPRSGVDLFLPAIVRRPDLTWTSAKGCYAESVAEHALTLVLALLRDVPERARAARWGEPSGRSLHGSRAVVVGAGGVGLETVRLLKCFSSHVTVVRRRPIDVVTADRTLGVDQLPEALADADVVIVAAALTSRTRTLLGQREFQCLGPNAIVVNIARGELIDTDALVSALEAGQLAGVGLDVTDPEPLPRGHRLWRHPRALITPHTADTMAMRLPRFAERVTENVQRFGHHRPLAGAVDTAAGY</sequence>
<dbReference type="InterPro" id="IPR036291">
    <property type="entry name" value="NAD(P)-bd_dom_sf"/>
</dbReference>
<gene>
    <name evidence="4" type="ORF">C5613_09525</name>
</gene>
<dbReference type="InterPro" id="IPR006140">
    <property type="entry name" value="D-isomer_DH_NAD-bd"/>
</dbReference>
<keyword evidence="1" id="KW-0560">Oxidoreductase</keyword>